<feature type="compositionally biased region" description="Basic and acidic residues" evidence="3">
    <location>
        <begin position="36"/>
        <end position="49"/>
    </location>
</feature>
<reference evidence="4 5" key="1">
    <citation type="submission" date="2023-01" db="EMBL/GenBank/DDBJ databases">
        <authorList>
            <person name="Kreplak J."/>
        </authorList>
    </citation>
    <scope>NUCLEOTIDE SEQUENCE [LARGE SCALE GENOMIC DNA]</scope>
</reference>
<organism evidence="4 5">
    <name type="scientific">Vicia faba</name>
    <name type="common">Broad bean</name>
    <name type="synonym">Faba vulgaris</name>
    <dbReference type="NCBI Taxonomy" id="3906"/>
    <lineage>
        <taxon>Eukaryota</taxon>
        <taxon>Viridiplantae</taxon>
        <taxon>Streptophyta</taxon>
        <taxon>Embryophyta</taxon>
        <taxon>Tracheophyta</taxon>
        <taxon>Spermatophyta</taxon>
        <taxon>Magnoliopsida</taxon>
        <taxon>eudicotyledons</taxon>
        <taxon>Gunneridae</taxon>
        <taxon>Pentapetalae</taxon>
        <taxon>rosids</taxon>
        <taxon>fabids</taxon>
        <taxon>Fabales</taxon>
        <taxon>Fabaceae</taxon>
        <taxon>Papilionoideae</taxon>
        <taxon>50 kb inversion clade</taxon>
        <taxon>NPAAA clade</taxon>
        <taxon>Hologalegina</taxon>
        <taxon>IRL clade</taxon>
        <taxon>Fabeae</taxon>
        <taxon>Vicia</taxon>
    </lineage>
</organism>
<dbReference type="InterPro" id="IPR040389">
    <property type="entry name" value="SMR"/>
</dbReference>
<keyword evidence="2" id="KW-0131">Cell cycle</keyword>
<dbReference type="EMBL" id="OX451741">
    <property type="protein sequence ID" value="CAI8616571.1"/>
    <property type="molecule type" value="Genomic_DNA"/>
</dbReference>
<keyword evidence="5" id="KW-1185">Reference proteome</keyword>
<sequence length="129" mass="15040">MEIHDQELQPSTREDYNVRPKQQHEEKQHNNVPLDLKIKIPTYEEDKNIDSSNDGFKTPTTMEHKIQAILPPPPRKPKQLHQSKKRKARSNPQVILDLSQEIEFLFSTSPLDLDLGPSNGKNHKKVKRF</sequence>
<protein>
    <submittedName>
        <fullName evidence="4">Uncharacterized protein</fullName>
    </submittedName>
</protein>
<evidence type="ECO:0000256" key="3">
    <source>
        <dbReference type="SAM" id="MobiDB-lite"/>
    </source>
</evidence>
<dbReference type="AlphaFoldDB" id="A0AAV1B1V8"/>
<name>A0AAV1B1V8_VICFA</name>
<dbReference type="PANTHER" id="PTHR33142">
    <property type="entry name" value="CYCLIN-DEPENDENT PROTEIN KINASE INHIBITOR SMR13"/>
    <property type="match status" value="1"/>
</dbReference>
<feature type="compositionally biased region" description="Basic and acidic residues" evidence="3">
    <location>
        <begin position="1"/>
        <end position="29"/>
    </location>
</feature>
<accession>A0AAV1B1V8</accession>
<dbReference type="Proteomes" id="UP001157006">
    <property type="component" value="Chromosome 6"/>
</dbReference>
<feature type="compositionally biased region" description="Polar residues" evidence="3">
    <location>
        <begin position="50"/>
        <end position="61"/>
    </location>
</feature>
<feature type="compositionally biased region" description="Basic residues" evidence="3">
    <location>
        <begin position="75"/>
        <end position="89"/>
    </location>
</feature>
<proteinExistence type="predicted"/>
<dbReference type="GO" id="GO:0004860">
    <property type="term" value="F:protein kinase inhibitor activity"/>
    <property type="evidence" value="ECO:0007669"/>
    <property type="project" value="UniProtKB-KW"/>
</dbReference>
<dbReference type="GO" id="GO:0032875">
    <property type="term" value="P:regulation of DNA endoreduplication"/>
    <property type="evidence" value="ECO:0007669"/>
    <property type="project" value="InterPro"/>
</dbReference>
<evidence type="ECO:0000313" key="5">
    <source>
        <dbReference type="Proteomes" id="UP001157006"/>
    </source>
</evidence>
<evidence type="ECO:0000256" key="1">
    <source>
        <dbReference type="ARBA" id="ARBA00023013"/>
    </source>
</evidence>
<dbReference type="GO" id="GO:0005634">
    <property type="term" value="C:nucleus"/>
    <property type="evidence" value="ECO:0007669"/>
    <property type="project" value="TreeGrafter"/>
</dbReference>
<feature type="region of interest" description="Disordered" evidence="3">
    <location>
        <begin position="1"/>
        <end position="93"/>
    </location>
</feature>
<feature type="region of interest" description="Disordered" evidence="3">
    <location>
        <begin position="110"/>
        <end position="129"/>
    </location>
</feature>
<gene>
    <name evidence="4" type="ORF">VFH_VI035480</name>
</gene>
<evidence type="ECO:0000256" key="2">
    <source>
        <dbReference type="ARBA" id="ARBA00023306"/>
    </source>
</evidence>
<evidence type="ECO:0000313" key="4">
    <source>
        <dbReference type="EMBL" id="CAI8616571.1"/>
    </source>
</evidence>
<keyword evidence="1" id="KW-0649">Protein kinase inhibitor</keyword>
<dbReference type="PANTHER" id="PTHR33142:SF65">
    <property type="entry name" value="CYCLIN-DEPENDENT PROTEIN KINASE INHIBITOR SMR2-LIKE"/>
    <property type="match status" value="1"/>
</dbReference>